<proteinExistence type="predicted"/>
<name>A0ABP8ZGU8_9ACTN</name>
<comment type="caution">
    <text evidence="2">The sequence shown here is derived from an EMBL/GenBank/DDBJ whole genome shotgun (WGS) entry which is preliminary data.</text>
</comment>
<evidence type="ECO:0008006" key="4">
    <source>
        <dbReference type="Google" id="ProtNLM"/>
    </source>
</evidence>
<feature type="region of interest" description="Disordered" evidence="1">
    <location>
        <begin position="286"/>
        <end position="339"/>
    </location>
</feature>
<dbReference type="RefSeq" id="WP_345314160.1">
    <property type="nucleotide sequence ID" value="NZ_BAABIE010000016.1"/>
</dbReference>
<dbReference type="Gene3D" id="3.40.50.720">
    <property type="entry name" value="NAD(P)-binding Rossmann-like Domain"/>
    <property type="match status" value="1"/>
</dbReference>
<protein>
    <recommendedName>
        <fullName evidence="4">Bacteriocin biosynthesis cyclodehydratase domain-containing protein</fullName>
    </recommendedName>
</protein>
<evidence type="ECO:0000313" key="3">
    <source>
        <dbReference type="Proteomes" id="UP001500822"/>
    </source>
</evidence>
<feature type="compositionally biased region" description="Basic and acidic residues" evidence="1">
    <location>
        <begin position="304"/>
        <end position="313"/>
    </location>
</feature>
<gene>
    <name evidence="2" type="ORF">GCM10023217_30700</name>
</gene>
<dbReference type="EMBL" id="BAABIE010000016">
    <property type="protein sequence ID" value="GAA4756555.1"/>
    <property type="molecule type" value="Genomic_DNA"/>
</dbReference>
<evidence type="ECO:0000313" key="2">
    <source>
        <dbReference type="EMBL" id="GAA4756555.1"/>
    </source>
</evidence>
<dbReference type="Proteomes" id="UP001500822">
    <property type="component" value="Unassembled WGS sequence"/>
</dbReference>
<evidence type="ECO:0000256" key="1">
    <source>
        <dbReference type="SAM" id="MobiDB-lite"/>
    </source>
</evidence>
<keyword evidence="3" id="KW-1185">Reference proteome</keyword>
<accession>A0ABP8ZGU8</accession>
<organism evidence="2 3">
    <name type="scientific">Gordonia alkaliphila</name>
    <dbReference type="NCBI Taxonomy" id="1053547"/>
    <lineage>
        <taxon>Bacteria</taxon>
        <taxon>Bacillati</taxon>
        <taxon>Actinomycetota</taxon>
        <taxon>Actinomycetes</taxon>
        <taxon>Mycobacteriales</taxon>
        <taxon>Gordoniaceae</taxon>
        <taxon>Gordonia</taxon>
    </lineage>
</organism>
<sequence>MGHTTSDQLLPVISAGTPILPRGDGRLHIGGEPSSALVLTLEPPADAPAVAQLLDDLRRPLTRAQLSARARAAGLTMAALSALLQRLVAAGKAEPPAGPDAPHLRVRIHGRGPLAARLADGLAALDIPVVSQTLGPGALHPSRRFDCNLLLLADRLIVDPPVRLALMAARTPHLPVVVHDGVGLVGPLVLPGLSSCLRCADLHRAELDPEWPRLAAQLAVVGVDAAPDDLAVTAALTCQEVAGIARRLRMRDTSPPQTLNHRLQIHSSPAGTTLVAAPPHPRCGCRSVPATLPPRPRVHYSQSRRKDSVERHHTGTGPPQCQAGGTTARHGGASSGRIR</sequence>
<reference evidence="3" key="1">
    <citation type="journal article" date="2019" name="Int. J. Syst. Evol. Microbiol.">
        <title>The Global Catalogue of Microorganisms (GCM) 10K type strain sequencing project: providing services to taxonomists for standard genome sequencing and annotation.</title>
        <authorList>
            <consortium name="The Broad Institute Genomics Platform"/>
            <consortium name="The Broad Institute Genome Sequencing Center for Infectious Disease"/>
            <person name="Wu L."/>
            <person name="Ma J."/>
        </authorList>
    </citation>
    <scope>NUCLEOTIDE SEQUENCE [LARGE SCALE GENOMIC DNA]</scope>
    <source>
        <strain evidence="3">JCM 18077</strain>
    </source>
</reference>